<keyword evidence="1" id="KW-1133">Transmembrane helix</keyword>
<feature type="transmembrane region" description="Helical" evidence="1">
    <location>
        <begin position="14"/>
        <end position="33"/>
    </location>
</feature>
<dbReference type="EMBL" id="BKBI01000001">
    <property type="protein sequence ID" value="GEQ34707.1"/>
    <property type="molecule type" value="Genomic_DNA"/>
</dbReference>
<comment type="caution">
    <text evidence="2">The sequence shown here is derived from an EMBL/GenBank/DDBJ whole genome shotgun (WGS) entry which is preliminary data.</text>
</comment>
<keyword evidence="1" id="KW-0812">Transmembrane</keyword>
<feature type="transmembrane region" description="Helical" evidence="1">
    <location>
        <begin position="71"/>
        <end position="87"/>
    </location>
</feature>
<dbReference type="AlphaFoldDB" id="A0AAV3WSU5"/>
<evidence type="ECO:0000313" key="2">
    <source>
        <dbReference type="EMBL" id="GEQ34707.1"/>
    </source>
</evidence>
<feature type="transmembrane region" description="Helical" evidence="1">
    <location>
        <begin position="39"/>
        <end position="59"/>
    </location>
</feature>
<dbReference type="GeneID" id="96910546"/>
<dbReference type="Proteomes" id="UP000887127">
    <property type="component" value="Unassembled WGS sequence"/>
</dbReference>
<reference evidence="2" key="1">
    <citation type="submission" date="2019-08" db="EMBL/GenBank/DDBJ databases">
        <title>Marinilactibacillus psychrotolerans M13-2T whole genome sequencing project.</title>
        <authorList>
            <person name="Ishikawa M."/>
            <person name="Suzuki T."/>
            <person name="Matsutani M."/>
        </authorList>
    </citation>
    <scope>NUCLEOTIDE SEQUENCE</scope>
    <source>
        <strain evidence="2">M13-2T</strain>
    </source>
</reference>
<keyword evidence="1" id="KW-0472">Membrane</keyword>
<accession>A0AAV3WSU5</accession>
<sequence length="158" mass="17132">MTSKKSSSNKIEEGFGLAIAFIIISLILLLDIVSYDSQTLKFVISAITGSIGVVGLGGLEINNFTGKSFNIDNITIGLFFVALYISASNFFDGDIYQTLILILLLFGIYGLATGCINLLMHLVNSENSMKRNVYNFTLFIIEIIGGISAIVSIAEIFI</sequence>
<dbReference type="RefSeq" id="WP_091759266.1">
    <property type="nucleotide sequence ID" value="NZ_BJVX01000002.1"/>
</dbReference>
<evidence type="ECO:0000256" key="1">
    <source>
        <dbReference type="SAM" id="Phobius"/>
    </source>
</evidence>
<proteinExistence type="predicted"/>
<organism evidence="2 3">
    <name type="scientific">Marinilactibacillus psychrotolerans</name>
    <dbReference type="NCBI Taxonomy" id="191770"/>
    <lineage>
        <taxon>Bacteria</taxon>
        <taxon>Bacillati</taxon>
        <taxon>Bacillota</taxon>
        <taxon>Bacilli</taxon>
        <taxon>Lactobacillales</taxon>
        <taxon>Carnobacteriaceae</taxon>
        <taxon>Marinilactibacillus</taxon>
    </lineage>
</organism>
<feature type="transmembrane region" description="Helical" evidence="1">
    <location>
        <begin position="132"/>
        <end position="154"/>
    </location>
</feature>
<name>A0AAV3WSU5_9LACT</name>
<protein>
    <submittedName>
        <fullName evidence="2">Uncharacterized protein</fullName>
    </submittedName>
</protein>
<evidence type="ECO:0000313" key="3">
    <source>
        <dbReference type="Proteomes" id="UP000887127"/>
    </source>
</evidence>
<gene>
    <name evidence="2" type="ORF">M132T_02150</name>
</gene>
<feature type="transmembrane region" description="Helical" evidence="1">
    <location>
        <begin position="99"/>
        <end position="120"/>
    </location>
</feature>